<evidence type="ECO:0000313" key="2">
    <source>
        <dbReference type="EMBL" id="OCK42938.1"/>
    </source>
</evidence>
<feature type="domain" description="BD-FAE-like" evidence="1">
    <location>
        <begin position="43"/>
        <end position="251"/>
    </location>
</feature>
<accession>A0A1B9XZE7</accession>
<dbReference type="EMBL" id="MAKX01000002">
    <property type="protein sequence ID" value="OCK42938.1"/>
    <property type="molecule type" value="Genomic_DNA"/>
</dbReference>
<evidence type="ECO:0000313" key="3">
    <source>
        <dbReference type="Proteomes" id="UP000093186"/>
    </source>
</evidence>
<dbReference type="RefSeq" id="WP_068704462.1">
    <property type="nucleotide sequence ID" value="NZ_JAUOSW010000002.1"/>
</dbReference>
<dbReference type="InterPro" id="IPR029058">
    <property type="entry name" value="AB_hydrolase_fold"/>
</dbReference>
<dbReference type="STRING" id="447689.BA195_08535"/>
<dbReference type="InterPro" id="IPR053145">
    <property type="entry name" value="AB_hydrolase_Est10"/>
</dbReference>
<dbReference type="SUPFAM" id="SSF53474">
    <property type="entry name" value="alpha/beta-Hydrolases"/>
    <property type="match status" value="1"/>
</dbReference>
<evidence type="ECO:0000259" key="1">
    <source>
        <dbReference type="Pfam" id="PF20434"/>
    </source>
</evidence>
<dbReference type="Proteomes" id="UP000093186">
    <property type="component" value="Unassembled WGS sequence"/>
</dbReference>
<dbReference type="Gene3D" id="3.40.50.1820">
    <property type="entry name" value="alpha/beta hydrolase"/>
    <property type="match status" value="1"/>
</dbReference>
<name>A0A1B9XZE7_9FLAO</name>
<keyword evidence="3" id="KW-1185">Reference proteome</keyword>
<organism evidence="2 3">
    <name type="scientific">Tenacibaculum soleae</name>
    <dbReference type="NCBI Taxonomy" id="447689"/>
    <lineage>
        <taxon>Bacteria</taxon>
        <taxon>Pseudomonadati</taxon>
        <taxon>Bacteroidota</taxon>
        <taxon>Flavobacteriia</taxon>
        <taxon>Flavobacteriales</taxon>
        <taxon>Flavobacteriaceae</taxon>
        <taxon>Tenacibaculum</taxon>
    </lineage>
</organism>
<gene>
    <name evidence="2" type="ORF">BA195_08535</name>
</gene>
<reference evidence="2 3" key="1">
    <citation type="submission" date="2016-06" db="EMBL/GenBank/DDBJ databases">
        <title>Draft Genome Sequence of Tenacibaculum soleae UCD-KL19.</title>
        <authorList>
            <person name="Eisen J.A."/>
            <person name="Coil D.A."/>
            <person name="Lujan K.M."/>
        </authorList>
    </citation>
    <scope>NUCLEOTIDE SEQUENCE [LARGE SCALE GENOMIC DNA]</scope>
    <source>
        <strain evidence="2 3">UCD-KL19</strain>
    </source>
</reference>
<sequence>MIRFTTYLFIYILTIAFSFSQVTNEEVIVKNDGIQLPGTLSFTKEKTPLIIWIHGSGGVDRNGNQPQYIKQFREAVNKQNIAFFSYDKRTANKNNIIFLKQGVLFNDFVLDAKKVVNHFKNDKRFTKIILVGHSQGSLVAMLALKDVEKYISIAGTGETIDKTLIKQVTKQNEYFGKLTEKYLKELKETGQIKNIDLNLRSLFAPQNQPFLSSWIALNPLKEIKKVKIPTLIINGNKDLQVQVTDAENLKKSKPNASLVIIDNMNHVLKDIQKEEDNIKSYYSADFPLSEKLIETVVSFVKK</sequence>
<proteinExistence type="predicted"/>
<protein>
    <recommendedName>
        <fullName evidence="1">BD-FAE-like domain-containing protein</fullName>
    </recommendedName>
</protein>
<dbReference type="PANTHER" id="PTHR43265">
    <property type="entry name" value="ESTERASE ESTD"/>
    <property type="match status" value="1"/>
</dbReference>
<dbReference type="Pfam" id="PF20434">
    <property type="entry name" value="BD-FAE"/>
    <property type="match status" value="1"/>
</dbReference>
<comment type="caution">
    <text evidence="2">The sequence shown here is derived from an EMBL/GenBank/DDBJ whole genome shotgun (WGS) entry which is preliminary data.</text>
</comment>
<dbReference type="InterPro" id="IPR049492">
    <property type="entry name" value="BD-FAE-like_dom"/>
</dbReference>
<dbReference type="GO" id="GO:0052689">
    <property type="term" value="F:carboxylic ester hydrolase activity"/>
    <property type="evidence" value="ECO:0007669"/>
    <property type="project" value="TreeGrafter"/>
</dbReference>
<dbReference type="AlphaFoldDB" id="A0A1B9XZE7"/>
<dbReference type="PANTHER" id="PTHR43265:SF1">
    <property type="entry name" value="ESTERASE ESTD"/>
    <property type="match status" value="1"/>
</dbReference>
<dbReference type="OrthoDB" id="9809549at2"/>